<name>A0A0B4GQC0_METGA</name>
<gene>
    <name evidence="1" type="ORF">MGU_07968</name>
</gene>
<sequence length="171" mass="19437">MYPSSTALPPVKGQDCEKIVINYLKSLGNAIGKYLENLPSIYKLRWARKAKDGDEERFEIVDKTFAYEGEKGEKPSDYPDSPAHPNPGICVSSAKSLIKCRVLLTVFQDMANPFATLTFVLTIGLPKRQYNNRFWYDERFEVHTVQGSAKTSFFLVHNGKKYDAEEVVFSK</sequence>
<reference evidence="1 2" key="1">
    <citation type="journal article" date="2014" name="Proc. Natl. Acad. Sci. U.S.A.">
        <title>Trajectory and genomic determinants of fungal-pathogen speciation and host adaptation.</title>
        <authorList>
            <person name="Hu X."/>
            <person name="Xiao G."/>
            <person name="Zheng P."/>
            <person name="Shang Y."/>
            <person name="Su Y."/>
            <person name="Zhang X."/>
            <person name="Liu X."/>
            <person name="Zhan S."/>
            <person name="St Leger R.J."/>
            <person name="Wang C."/>
        </authorList>
    </citation>
    <scope>NUCLEOTIDE SEQUENCE [LARGE SCALE GENOMIC DNA]</scope>
    <source>
        <strain evidence="1 2">ARSEF 977</strain>
    </source>
</reference>
<dbReference type="Proteomes" id="UP000031192">
    <property type="component" value="Unassembled WGS sequence"/>
</dbReference>
<evidence type="ECO:0000313" key="1">
    <source>
        <dbReference type="EMBL" id="KID84818.1"/>
    </source>
</evidence>
<protein>
    <submittedName>
        <fullName evidence="1">Uncharacterized protein</fullName>
    </submittedName>
</protein>
<evidence type="ECO:0000313" key="2">
    <source>
        <dbReference type="Proteomes" id="UP000031192"/>
    </source>
</evidence>
<dbReference type="EMBL" id="AZNH01000037">
    <property type="protein sequence ID" value="KID84818.1"/>
    <property type="molecule type" value="Genomic_DNA"/>
</dbReference>
<accession>A0A0B4GQC0</accession>
<organism evidence="1 2">
    <name type="scientific">Metarhizium guizhouense (strain ARSEF 977)</name>
    <dbReference type="NCBI Taxonomy" id="1276136"/>
    <lineage>
        <taxon>Eukaryota</taxon>
        <taxon>Fungi</taxon>
        <taxon>Dikarya</taxon>
        <taxon>Ascomycota</taxon>
        <taxon>Pezizomycotina</taxon>
        <taxon>Sordariomycetes</taxon>
        <taxon>Hypocreomycetidae</taxon>
        <taxon>Hypocreales</taxon>
        <taxon>Clavicipitaceae</taxon>
        <taxon>Metarhizium</taxon>
    </lineage>
</organism>
<dbReference type="HOGENOM" id="CLU_1750124_0_0_1"/>
<comment type="caution">
    <text evidence="1">The sequence shown here is derived from an EMBL/GenBank/DDBJ whole genome shotgun (WGS) entry which is preliminary data.</text>
</comment>
<proteinExistence type="predicted"/>
<dbReference type="AlphaFoldDB" id="A0A0B4GQC0"/>
<keyword evidence="2" id="KW-1185">Reference proteome</keyword>